<accession>A0ABU2Y2N6</accession>
<gene>
    <name evidence="2" type="ORF">RM519_04365</name>
</gene>
<sequence length="284" mass="32037">MKYATILLTLVALSSYAQNTEVYIFDISIEQEFVMISNGKNVSNNPGYDSQPSFIDNNTLVFSSTNNDQTDIALYNIKKDKKRWVQETQSSEFSPTKVINEDAISLIKQGLDNTQKLYKYGINDSTQIALVEDLIVGYHTWINGETAALAILENNGLSLNIYNTKTKENETVVTNIGRSLHKIPKSDLISYIDKSEPQWKIMSFNTTSKSSDFIINVIESSEDVFWTSKGILVTGVDNKIYKFEPNKDEDWVKIGTLKDESLTNITRISINNDTSKLAIVVDNK</sequence>
<dbReference type="RefSeq" id="WP_311592335.1">
    <property type="nucleotide sequence ID" value="NZ_JAVRHV010000001.1"/>
</dbReference>
<dbReference type="SUPFAM" id="SSF69304">
    <property type="entry name" value="Tricorn protease N-terminal domain"/>
    <property type="match status" value="1"/>
</dbReference>
<dbReference type="EMBL" id="JAVRHV010000001">
    <property type="protein sequence ID" value="MDT0552469.1"/>
    <property type="molecule type" value="Genomic_DNA"/>
</dbReference>
<feature type="signal peptide" evidence="1">
    <location>
        <begin position="1"/>
        <end position="17"/>
    </location>
</feature>
<evidence type="ECO:0000313" key="3">
    <source>
        <dbReference type="Proteomes" id="UP001252186"/>
    </source>
</evidence>
<keyword evidence="1" id="KW-0732">Signal</keyword>
<comment type="caution">
    <text evidence="2">The sequence shown here is derived from an EMBL/GenBank/DDBJ whole genome shotgun (WGS) entry which is preliminary data.</text>
</comment>
<reference evidence="2 3" key="1">
    <citation type="submission" date="2023-09" db="EMBL/GenBank/DDBJ databases">
        <authorList>
            <person name="Rey-Velasco X."/>
        </authorList>
    </citation>
    <scope>NUCLEOTIDE SEQUENCE [LARGE SCALE GENOMIC DNA]</scope>
    <source>
        <strain evidence="2 3">P050</strain>
    </source>
</reference>
<proteinExistence type="predicted"/>
<dbReference type="Proteomes" id="UP001252186">
    <property type="component" value="Unassembled WGS sequence"/>
</dbReference>
<evidence type="ECO:0000256" key="1">
    <source>
        <dbReference type="SAM" id="SignalP"/>
    </source>
</evidence>
<feature type="chain" id="PRO_5045213314" evidence="1">
    <location>
        <begin position="18"/>
        <end position="284"/>
    </location>
</feature>
<organism evidence="2 3">
    <name type="scientific">Urechidicola vernalis</name>
    <dbReference type="NCBI Taxonomy" id="3075600"/>
    <lineage>
        <taxon>Bacteria</taxon>
        <taxon>Pseudomonadati</taxon>
        <taxon>Bacteroidota</taxon>
        <taxon>Flavobacteriia</taxon>
        <taxon>Flavobacteriales</taxon>
        <taxon>Flavobacteriaceae</taxon>
        <taxon>Urechidicola</taxon>
    </lineage>
</organism>
<keyword evidence="3" id="KW-1185">Reference proteome</keyword>
<protein>
    <submittedName>
        <fullName evidence="2">Uncharacterized protein</fullName>
    </submittedName>
</protein>
<evidence type="ECO:0000313" key="2">
    <source>
        <dbReference type="EMBL" id="MDT0552469.1"/>
    </source>
</evidence>
<name>A0ABU2Y2N6_9FLAO</name>